<comment type="cofactor">
    <cofactor evidence="1">
        <name>FAD</name>
        <dbReference type="ChEBI" id="CHEBI:57692"/>
    </cofactor>
</comment>
<evidence type="ECO:0000313" key="8">
    <source>
        <dbReference type="Proteomes" id="UP000767334"/>
    </source>
</evidence>
<name>A0ABS2FFT6_9CLOT</name>
<keyword evidence="5" id="KW-0560">Oxidoreductase</keyword>
<dbReference type="PANTHER" id="PTHR42973">
    <property type="entry name" value="BINDING OXIDOREDUCTASE, PUTATIVE (AFU_ORTHOLOGUE AFUA_1G17690)-RELATED"/>
    <property type="match status" value="1"/>
</dbReference>
<dbReference type="InterPro" id="IPR050416">
    <property type="entry name" value="FAD-linked_Oxidoreductase"/>
</dbReference>
<dbReference type="Pfam" id="PF01565">
    <property type="entry name" value="FAD_binding_4"/>
    <property type="match status" value="1"/>
</dbReference>
<dbReference type="Gene3D" id="3.30.465.10">
    <property type="match status" value="1"/>
</dbReference>
<gene>
    <name evidence="7" type="ORF">H6A19_07580</name>
</gene>
<evidence type="ECO:0000256" key="3">
    <source>
        <dbReference type="ARBA" id="ARBA00022630"/>
    </source>
</evidence>
<dbReference type="InterPro" id="IPR036318">
    <property type="entry name" value="FAD-bd_PCMH-like_sf"/>
</dbReference>
<comment type="caution">
    <text evidence="7">The sequence shown here is derived from an EMBL/GenBank/DDBJ whole genome shotgun (WGS) entry which is preliminary data.</text>
</comment>
<feature type="domain" description="FAD-binding PCMH-type" evidence="6">
    <location>
        <begin position="32"/>
        <end position="203"/>
    </location>
</feature>
<dbReference type="RefSeq" id="WP_195964204.1">
    <property type="nucleotide sequence ID" value="NZ_JACJLL010000037.1"/>
</dbReference>
<keyword evidence="4" id="KW-0274">FAD</keyword>
<dbReference type="Proteomes" id="UP000767334">
    <property type="component" value="Unassembled WGS sequence"/>
</dbReference>
<dbReference type="SUPFAM" id="SSF56176">
    <property type="entry name" value="FAD-binding/transporter-associated domain-like"/>
    <property type="match status" value="1"/>
</dbReference>
<evidence type="ECO:0000259" key="6">
    <source>
        <dbReference type="PROSITE" id="PS51387"/>
    </source>
</evidence>
<dbReference type="Gene3D" id="3.40.462.20">
    <property type="match status" value="1"/>
</dbReference>
<proteinExistence type="inferred from homology"/>
<dbReference type="InterPro" id="IPR006094">
    <property type="entry name" value="Oxid_FAD_bind_N"/>
</dbReference>
<dbReference type="EMBL" id="JACJLL010000037">
    <property type="protein sequence ID" value="MBM6819196.1"/>
    <property type="molecule type" value="Genomic_DNA"/>
</dbReference>
<dbReference type="InterPro" id="IPR016166">
    <property type="entry name" value="FAD-bd_PCMH"/>
</dbReference>
<protein>
    <submittedName>
        <fullName evidence="7">FAD-binding oxidoreductase</fullName>
    </submittedName>
</protein>
<evidence type="ECO:0000256" key="1">
    <source>
        <dbReference type="ARBA" id="ARBA00001974"/>
    </source>
</evidence>
<sequence length="461" mass="52963">MINFDYRGLTGEVITKDDFEYEEERKAWNRAIEKYPLVIVYCETEEDIRNAIIFAKNNSLSIRIRSGRHHYEGYSTGNDIVVIDISKMNKIYIDEKNETVKIQGGTRNRELYEATGKMGYPFPGGGCPTVGAVAFTLGGGWGYSARLLGLGCDRLVEAELIDSNGNLIVCNKDVNEDLFWALRGCGGGNFGIVTSMTFNLPPKIEMVTLVNIDFTNIDFEENINLVEAWQEKYKVLDKRANFKMAIYNSSEKGRGVKITGLVYGDKKLANDVLKPIRDIVTTGTYSLEYMTVLEANRIIQDSHPEYEKYKSSGNFVYRDYTREEIIELLNLIEERAEGAVYTAITFYGLGGVIKEVKKDSTAFYHRDANFILGFQSVWEDAKYAPINRSWVVEKLKYIKSITKGSFVNFPCAEIDNYEEEYYGENSRLLKKIKEKYDKDDFFNFEQDIRIEKKLWYNILVE</sequence>
<dbReference type="Pfam" id="PF08031">
    <property type="entry name" value="BBE"/>
    <property type="match status" value="1"/>
</dbReference>
<keyword evidence="8" id="KW-1185">Reference proteome</keyword>
<keyword evidence="3" id="KW-0285">Flavoprotein</keyword>
<dbReference type="PROSITE" id="PS51387">
    <property type="entry name" value="FAD_PCMH"/>
    <property type="match status" value="1"/>
</dbReference>
<dbReference type="InterPro" id="IPR012951">
    <property type="entry name" value="BBE"/>
</dbReference>
<evidence type="ECO:0000313" key="7">
    <source>
        <dbReference type="EMBL" id="MBM6819196.1"/>
    </source>
</evidence>
<dbReference type="PANTHER" id="PTHR42973:SF39">
    <property type="entry name" value="FAD-BINDING PCMH-TYPE DOMAIN-CONTAINING PROTEIN"/>
    <property type="match status" value="1"/>
</dbReference>
<organism evidence="7 8">
    <name type="scientific">Clostridium saudiense</name>
    <dbReference type="NCBI Taxonomy" id="1414720"/>
    <lineage>
        <taxon>Bacteria</taxon>
        <taxon>Bacillati</taxon>
        <taxon>Bacillota</taxon>
        <taxon>Clostridia</taxon>
        <taxon>Eubacteriales</taxon>
        <taxon>Clostridiaceae</taxon>
        <taxon>Clostridium</taxon>
    </lineage>
</organism>
<reference evidence="7 8" key="1">
    <citation type="journal article" date="2021" name="Sci. Rep.">
        <title>The distribution of antibiotic resistance genes in chicken gut microbiota commensals.</title>
        <authorList>
            <person name="Juricova H."/>
            <person name="Matiasovicova J."/>
            <person name="Kubasova T."/>
            <person name="Cejkova D."/>
            <person name="Rychlik I."/>
        </authorList>
    </citation>
    <scope>NUCLEOTIDE SEQUENCE [LARGE SCALE GENOMIC DNA]</scope>
    <source>
        <strain evidence="7 8">An435</strain>
    </source>
</reference>
<evidence type="ECO:0000256" key="5">
    <source>
        <dbReference type="ARBA" id="ARBA00023002"/>
    </source>
</evidence>
<dbReference type="InterPro" id="IPR016169">
    <property type="entry name" value="FAD-bd_PCMH_sub2"/>
</dbReference>
<comment type="similarity">
    <text evidence="2">Belongs to the oxygen-dependent FAD-linked oxidoreductase family.</text>
</comment>
<evidence type="ECO:0000256" key="4">
    <source>
        <dbReference type="ARBA" id="ARBA00022827"/>
    </source>
</evidence>
<accession>A0ABS2FFT6</accession>
<evidence type="ECO:0000256" key="2">
    <source>
        <dbReference type="ARBA" id="ARBA00005466"/>
    </source>
</evidence>